<proteinExistence type="predicted"/>
<keyword evidence="3" id="KW-1185">Reference proteome</keyword>
<reference evidence="2 3" key="1">
    <citation type="submission" date="2024-04" db="EMBL/GenBank/DDBJ databases">
        <title>Tritrichomonas musculus Genome.</title>
        <authorList>
            <person name="Alves-Ferreira E."/>
            <person name="Grigg M."/>
            <person name="Lorenzi H."/>
            <person name="Galac M."/>
        </authorList>
    </citation>
    <scope>NUCLEOTIDE SEQUENCE [LARGE SCALE GENOMIC DNA]</scope>
    <source>
        <strain evidence="2 3">EAF2021</strain>
    </source>
</reference>
<evidence type="ECO:0000256" key="1">
    <source>
        <dbReference type="SAM" id="MobiDB-lite"/>
    </source>
</evidence>
<dbReference type="EMBL" id="JAPFFF010000033">
    <property type="protein sequence ID" value="KAK8844341.1"/>
    <property type="molecule type" value="Genomic_DNA"/>
</dbReference>
<protein>
    <submittedName>
        <fullName evidence="2">Uncharacterized protein</fullName>
    </submittedName>
</protein>
<gene>
    <name evidence="2" type="ORF">M9Y10_024555</name>
</gene>
<evidence type="ECO:0000313" key="2">
    <source>
        <dbReference type="EMBL" id="KAK8844341.1"/>
    </source>
</evidence>
<dbReference type="Proteomes" id="UP001470230">
    <property type="component" value="Unassembled WGS sequence"/>
</dbReference>
<feature type="region of interest" description="Disordered" evidence="1">
    <location>
        <begin position="62"/>
        <end position="118"/>
    </location>
</feature>
<accession>A0ABR2HDA5</accession>
<sequence>MTDWLEEEEKAEKTNNFHDRFQDVLISAGIIPTSPSDIFPPSPKTLLQMKELTDNIQYLHISTPKSPKKSDTNQIIDTPPPPSEKLQLPIFHLRPPPPPPREMHQNQPPPPPPEVHTWQRNDKMKNRYKNKSKYAFIQEKFPTFLAAFSDKEWEEGIPTQTFRLRFMNFFHIPISLQGIGQLKEVQEYCILKRKRVKGKRISIYKKRINKKNI</sequence>
<comment type="caution">
    <text evidence="2">The sequence shown here is derived from an EMBL/GenBank/DDBJ whole genome shotgun (WGS) entry which is preliminary data.</text>
</comment>
<organism evidence="2 3">
    <name type="scientific">Tritrichomonas musculus</name>
    <dbReference type="NCBI Taxonomy" id="1915356"/>
    <lineage>
        <taxon>Eukaryota</taxon>
        <taxon>Metamonada</taxon>
        <taxon>Parabasalia</taxon>
        <taxon>Tritrichomonadida</taxon>
        <taxon>Tritrichomonadidae</taxon>
        <taxon>Tritrichomonas</taxon>
    </lineage>
</organism>
<name>A0ABR2HDA5_9EUKA</name>
<evidence type="ECO:0000313" key="3">
    <source>
        <dbReference type="Proteomes" id="UP001470230"/>
    </source>
</evidence>